<evidence type="ECO:0000256" key="7">
    <source>
        <dbReference type="ARBA" id="ARBA00023284"/>
    </source>
</evidence>
<dbReference type="eggNOG" id="KOG1752">
    <property type="taxonomic scope" value="Eukaryota"/>
</dbReference>
<keyword evidence="10" id="KW-1185">Reference proteome</keyword>
<evidence type="ECO:0000256" key="3">
    <source>
        <dbReference type="ARBA" id="ARBA00013662"/>
    </source>
</evidence>
<dbReference type="GO" id="GO:0005739">
    <property type="term" value="C:mitochondrion"/>
    <property type="evidence" value="ECO:0007669"/>
    <property type="project" value="TreeGrafter"/>
</dbReference>
<sequence length="124" mass="13435">MGSFLGRPATPTVMDEGIKIMVDSTISKSKVVVFSKTYCPYCKRAKALITKFPIKPDQLEIIEIEKRPDCSSIQAYLKEITGASTVPRIFIDGKCIGGCDDAIALDNSGELEKLLSSCGALQSQ</sequence>
<dbReference type="PANTHER" id="PTHR46185">
    <property type="entry name" value="GLUTAREDOXIN-1"/>
    <property type="match status" value="1"/>
</dbReference>
<dbReference type="GO" id="GO:0015038">
    <property type="term" value="F:glutathione disulfide oxidoreductase activity"/>
    <property type="evidence" value="ECO:0007669"/>
    <property type="project" value="TreeGrafter"/>
</dbReference>
<keyword evidence="7" id="KW-0676">Redox-active center</keyword>
<reference evidence="9" key="2">
    <citation type="submission" date="2015-06" db="UniProtKB">
        <authorList>
            <consortium name="EnsemblMetazoa"/>
        </authorList>
    </citation>
    <scope>IDENTIFICATION</scope>
</reference>
<evidence type="ECO:0000256" key="6">
    <source>
        <dbReference type="ARBA" id="ARBA00023157"/>
    </source>
</evidence>
<evidence type="ECO:0000259" key="8">
    <source>
        <dbReference type="Pfam" id="PF00462"/>
    </source>
</evidence>
<dbReference type="PRINTS" id="PR00160">
    <property type="entry name" value="GLUTAREDOXIN"/>
</dbReference>
<evidence type="ECO:0000313" key="9">
    <source>
        <dbReference type="EnsemblMetazoa" id="tetur08g07120.1"/>
    </source>
</evidence>
<name>T1KCC3_TETUR</name>
<keyword evidence="6" id="KW-1015">Disulfide bond</keyword>
<keyword evidence="5" id="KW-0249">Electron transport</keyword>
<dbReference type="InterPro" id="IPR011899">
    <property type="entry name" value="Glutaredoxin_euk/vir"/>
</dbReference>
<gene>
    <name evidence="9" type="primary">107362219</name>
</gene>
<dbReference type="HOGENOM" id="CLU_026126_7_2_1"/>
<keyword evidence="4" id="KW-0813">Transport</keyword>
<dbReference type="EMBL" id="CAEY01001959">
    <property type="status" value="NOT_ANNOTATED_CDS"/>
    <property type="molecule type" value="Genomic_DNA"/>
</dbReference>
<dbReference type="Gene3D" id="3.40.30.10">
    <property type="entry name" value="Glutaredoxin"/>
    <property type="match status" value="1"/>
</dbReference>
<dbReference type="InterPro" id="IPR047185">
    <property type="entry name" value="GLRX1"/>
</dbReference>
<dbReference type="KEGG" id="tut:107362219"/>
<dbReference type="PROSITE" id="PS51354">
    <property type="entry name" value="GLUTAREDOXIN_2"/>
    <property type="match status" value="1"/>
</dbReference>
<dbReference type="AlphaFoldDB" id="T1KCC3"/>
<dbReference type="EnsemblMetazoa" id="tetur08g07120.1">
    <property type="protein sequence ID" value="tetur08g07120.1"/>
    <property type="gene ID" value="tetur08g07120"/>
</dbReference>
<dbReference type="CDD" id="cd03419">
    <property type="entry name" value="GRX_GRXh_1_2_like"/>
    <property type="match status" value="1"/>
</dbReference>
<comment type="function">
    <text evidence="1">Has a glutathione-disulfide oxidoreductase activity in the presence of NADPH and glutathione reductase. Reduces low molecular weight disulfides and proteins.</text>
</comment>
<dbReference type="STRING" id="32264.T1KCC3"/>
<dbReference type="SMR" id="T1KCC3"/>
<dbReference type="NCBIfam" id="TIGR02180">
    <property type="entry name" value="GRX_euk"/>
    <property type="match status" value="1"/>
</dbReference>
<dbReference type="OrthoDB" id="418495at2759"/>
<reference evidence="10" key="1">
    <citation type="submission" date="2011-08" db="EMBL/GenBank/DDBJ databases">
        <authorList>
            <person name="Rombauts S."/>
        </authorList>
    </citation>
    <scope>NUCLEOTIDE SEQUENCE</scope>
    <source>
        <strain evidence="10">London</strain>
    </source>
</reference>
<evidence type="ECO:0000313" key="10">
    <source>
        <dbReference type="Proteomes" id="UP000015104"/>
    </source>
</evidence>
<evidence type="ECO:0000256" key="1">
    <source>
        <dbReference type="ARBA" id="ARBA00002549"/>
    </source>
</evidence>
<organism evidence="9 10">
    <name type="scientific">Tetranychus urticae</name>
    <name type="common">Two-spotted spider mite</name>
    <dbReference type="NCBI Taxonomy" id="32264"/>
    <lineage>
        <taxon>Eukaryota</taxon>
        <taxon>Metazoa</taxon>
        <taxon>Ecdysozoa</taxon>
        <taxon>Arthropoda</taxon>
        <taxon>Chelicerata</taxon>
        <taxon>Arachnida</taxon>
        <taxon>Acari</taxon>
        <taxon>Acariformes</taxon>
        <taxon>Trombidiformes</taxon>
        <taxon>Prostigmata</taxon>
        <taxon>Eleutherengona</taxon>
        <taxon>Raphignathae</taxon>
        <taxon>Tetranychoidea</taxon>
        <taxon>Tetranychidae</taxon>
        <taxon>Tetranychus</taxon>
    </lineage>
</organism>
<feature type="domain" description="Glutaredoxin" evidence="8">
    <location>
        <begin position="31"/>
        <end position="96"/>
    </location>
</feature>
<protein>
    <recommendedName>
        <fullName evidence="3">Glutaredoxin-1</fullName>
    </recommendedName>
</protein>
<comment type="similarity">
    <text evidence="2">Belongs to the glutaredoxin family.</text>
</comment>
<dbReference type="Proteomes" id="UP000015104">
    <property type="component" value="Unassembled WGS sequence"/>
</dbReference>
<evidence type="ECO:0000256" key="5">
    <source>
        <dbReference type="ARBA" id="ARBA00022982"/>
    </source>
</evidence>
<dbReference type="InterPro" id="IPR011767">
    <property type="entry name" value="GLR_AS"/>
</dbReference>
<dbReference type="SUPFAM" id="SSF52833">
    <property type="entry name" value="Thioredoxin-like"/>
    <property type="match status" value="1"/>
</dbReference>
<dbReference type="InterPro" id="IPR036249">
    <property type="entry name" value="Thioredoxin-like_sf"/>
</dbReference>
<dbReference type="OMA" id="YSMEARE"/>
<dbReference type="FunFam" id="3.40.30.10:FF:000093">
    <property type="entry name" value="Glutaredoxin 2"/>
    <property type="match status" value="1"/>
</dbReference>
<dbReference type="InterPro" id="IPR002109">
    <property type="entry name" value="Glutaredoxin"/>
</dbReference>
<dbReference type="PANTHER" id="PTHR46185:SF1">
    <property type="entry name" value="GLUTAREDOXIN-1"/>
    <property type="match status" value="1"/>
</dbReference>
<dbReference type="Pfam" id="PF00462">
    <property type="entry name" value="Glutaredoxin"/>
    <property type="match status" value="1"/>
</dbReference>
<proteinExistence type="inferred from homology"/>
<evidence type="ECO:0000256" key="2">
    <source>
        <dbReference type="ARBA" id="ARBA00007787"/>
    </source>
</evidence>
<accession>T1KCC3</accession>
<dbReference type="PROSITE" id="PS00195">
    <property type="entry name" value="GLUTAREDOXIN_1"/>
    <property type="match status" value="1"/>
</dbReference>
<dbReference type="InterPro" id="IPR014025">
    <property type="entry name" value="Glutaredoxin_subgr"/>
</dbReference>
<evidence type="ECO:0000256" key="4">
    <source>
        <dbReference type="ARBA" id="ARBA00022448"/>
    </source>
</evidence>